<comment type="caution">
    <text evidence="1">The sequence shown here is derived from an EMBL/GenBank/DDBJ whole genome shotgun (WGS) entry which is preliminary data.</text>
</comment>
<dbReference type="AlphaFoldDB" id="A0A846RSN3"/>
<sequence length="99" mass="10587">MFQSTTPALSFGAASGEVAAEYAGHLRVQAETLEEVRTRLCGAQDIEWESPAGRKFKEYLGERIQAVADCASRMREAAVSLDAYSSALQAAEVTMAAGQ</sequence>
<protein>
    <submittedName>
        <fullName evidence="1">Uncharacterized protein</fullName>
    </submittedName>
</protein>
<accession>A0A846RSN3</accession>
<dbReference type="EMBL" id="JAATJL010000001">
    <property type="protein sequence ID" value="NJC24069.1"/>
    <property type="molecule type" value="Genomic_DNA"/>
</dbReference>
<name>A0A846RSN3_9MICC</name>
<keyword evidence="2" id="KW-1185">Reference proteome</keyword>
<proteinExistence type="predicted"/>
<gene>
    <name evidence="1" type="ORF">BJ994_003145</name>
</gene>
<dbReference type="Proteomes" id="UP000547458">
    <property type="component" value="Unassembled WGS sequence"/>
</dbReference>
<evidence type="ECO:0000313" key="1">
    <source>
        <dbReference type="EMBL" id="NJC24069.1"/>
    </source>
</evidence>
<organism evidence="1 2">
    <name type="scientific">Arthrobacter pigmenti</name>
    <dbReference type="NCBI Taxonomy" id="271432"/>
    <lineage>
        <taxon>Bacteria</taxon>
        <taxon>Bacillati</taxon>
        <taxon>Actinomycetota</taxon>
        <taxon>Actinomycetes</taxon>
        <taxon>Micrococcales</taxon>
        <taxon>Micrococcaceae</taxon>
        <taxon>Arthrobacter</taxon>
    </lineage>
</organism>
<dbReference type="RefSeq" id="WP_167995367.1">
    <property type="nucleotide sequence ID" value="NZ_JAATJL010000001.1"/>
</dbReference>
<evidence type="ECO:0000313" key="2">
    <source>
        <dbReference type="Proteomes" id="UP000547458"/>
    </source>
</evidence>
<reference evidence="1 2" key="1">
    <citation type="submission" date="2020-03" db="EMBL/GenBank/DDBJ databases">
        <title>Sequencing the genomes of 1000 actinobacteria strains.</title>
        <authorList>
            <person name="Klenk H.-P."/>
        </authorList>
    </citation>
    <scope>NUCLEOTIDE SEQUENCE [LARGE SCALE GENOMIC DNA]</scope>
    <source>
        <strain evidence="1 2">DSM 16403</strain>
    </source>
</reference>